<dbReference type="CDD" id="cd00761">
    <property type="entry name" value="Glyco_tranf_GTA_type"/>
    <property type="match status" value="1"/>
</dbReference>
<dbReference type="GO" id="GO:0016757">
    <property type="term" value="F:glycosyltransferase activity"/>
    <property type="evidence" value="ECO:0007669"/>
    <property type="project" value="UniProtKB-KW"/>
</dbReference>
<dbReference type="InterPro" id="IPR029044">
    <property type="entry name" value="Nucleotide-diphossugar_trans"/>
</dbReference>
<reference evidence="2 3" key="1">
    <citation type="submission" date="2023-10" db="EMBL/GenBank/DDBJ databases">
        <title>Marimonas sp. nov. isolated from tidal mud flat.</title>
        <authorList>
            <person name="Jaincy N.J."/>
            <person name="Srinivasan S."/>
            <person name="Lee S.-S."/>
        </authorList>
    </citation>
    <scope>NUCLEOTIDE SEQUENCE [LARGE SCALE GENOMIC DNA]</scope>
    <source>
        <strain evidence="2 3">MJ-SS3</strain>
    </source>
</reference>
<evidence type="ECO:0000313" key="2">
    <source>
        <dbReference type="EMBL" id="MDU8885371.1"/>
    </source>
</evidence>
<gene>
    <name evidence="2" type="ORF">RXV94_04305</name>
</gene>
<sequence length="284" mass="33121">MLSILIPTYNYNVYPLAKELAKQALSAGINFELICIDDGSKSVLNKKNSKINNIENCVFKELENNIGRSSIRNLLAKESKYNDLLFVDAGNFPESENFINNYIKIKNYDVISGGMFPLKRSPKKPYKLRWLYTKLRERKNLCSSNFLIKKEVMLKFPFDHTIKEYGYEDVLFFNQLIENNISILKIKNPVIHNADDDAESFVEKTEMAITNLMVLLNHKKLKKTVSSLSIKFYFLKKAGLTKPVAYMFNFLKPLLRKNFNSTYPSIFLFDFYRLGYMCLINQKK</sequence>
<keyword evidence="3" id="KW-1185">Reference proteome</keyword>
<dbReference type="RefSeq" id="WP_316661234.1">
    <property type="nucleotide sequence ID" value="NZ_JAWHTF010000001.1"/>
</dbReference>
<proteinExistence type="predicted"/>
<dbReference type="Proteomes" id="UP001268651">
    <property type="component" value="Unassembled WGS sequence"/>
</dbReference>
<dbReference type="Gene3D" id="3.90.550.10">
    <property type="entry name" value="Spore Coat Polysaccharide Biosynthesis Protein SpsA, Chain A"/>
    <property type="match status" value="1"/>
</dbReference>
<dbReference type="Pfam" id="PF00535">
    <property type="entry name" value="Glycos_transf_2"/>
    <property type="match status" value="1"/>
</dbReference>
<dbReference type="EMBL" id="JAWHTF010000001">
    <property type="protein sequence ID" value="MDU8885371.1"/>
    <property type="molecule type" value="Genomic_DNA"/>
</dbReference>
<organism evidence="2 3">
    <name type="scientific">Gilvirhabdus luticola</name>
    <dbReference type="NCBI Taxonomy" id="3079858"/>
    <lineage>
        <taxon>Bacteria</taxon>
        <taxon>Pseudomonadati</taxon>
        <taxon>Bacteroidota</taxon>
        <taxon>Flavobacteriia</taxon>
        <taxon>Flavobacteriales</taxon>
        <taxon>Flavobacteriaceae</taxon>
        <taxon>Gilvirhabdus</taxon>
    </lineage>
</organism>
<dbReference type="EC" id="2.4.-.-" evidence="2"/>
<protein>
    <submittedName>
        <fullName evidence="2">Glycosyltransferase family A protein</fullName>
        <ecNumber evidence="2">2.4.-.-</ecNumber>
    </submittedName>
</protein>
<keyword evidence="2" id="KW-0328">Glycosyltransferase</keyword>
<feature type="domain" description="Glycosyltransferase 2-like" evidence="1">
    <location>
        <begin position="3"/>
        <end position="107"/>
    </location>
</feature>
<evidence type="ECO:0000313" key="3">
    <source>
        <dbReference type="Proteomes" id="UP001268651"/>
    </source>
</evidence>
<accession>A0ABU3U4W2</accession>
<comment type="caution">
    <text evidence="2">The sequence shown here is derived from an EMBL/GenBank/DDBJ whole genome shotgun (WGS) entry which is preliminary data.</text>
</comment>
<keyword evidence="2" id="KW-0808">Transferase</keyword>
<evidence type="ECO:0000259" key="1">
    <source>
        <dbReference type="Pfam" id="PF00535"/>
    </source>
</evidence>
<dbReference type="SUPFAM" id="SSF53448">
    <property type="entry name" value="Nucleotide-diphospho-sugar transferases"/>
    <property type="match status" value="1"/>
</dbReference>
<name>A0ABU3U4W2_9FLAO</name>
<dbReference type="InterPro" id="IPR001173">
    <property type="entry name" value="Glyco_trans_2-like"/>
</dbReference>